<gene>
    <name evidence="1" type="ORF">SAMEA4412678_00094</name>
</gene>
<evidence type="ECO:0000313" key="2">
    <source>
        <dbReference type="Proteomes" id="UP000215465"/>
    </source>
</evidence>
<proteinExistence type="predicted"/>
<accession>A0A8B4GLU7</accession>
<dbReference type="EMBL" id="LT906482">
    <property type="protein sequence ID" value="SNW06119.1"/>
    <property type="molecule type" value="Genomic_DNA"/>
</dbReference>
<name>A0A8B4GLU7_EIKCO</name>
<dbReference type="KEGG" id="ecor:SAMEA4412678_0094"/>
<protein>
    <submittedName>
        <fullName evidence="1">Uncharacterized protein</fullName>
    </submittedName>
</protein>
<dbReference type="AlphaFoldDB" id="A0A8B4GLU7"/>
<evidence type="ECO:0000313" key="1">
    <source>
        <dbReference type="EMBL" id="SNW06119.1"/>
    </source>
</evidence>
<sequence>MSNSVGCRYVDQAMPSFDANAALALYRLPAGQCRAVLDKVLAEHSSPSRKLSWNEQERMIYFDEYSPNKAPDPIPVNLNAGK</sequence>
<dbReference type="Proteomes" id="UP000215465">
    <property type="component" value="Chromosome 1"/>
</dbReference>
<reference evidence="1 2" key="1">
    <citation type="submission" date="2017-06" db="EMBL/GenBank/DDBJ databases">
        <authorList>
            <consortium name="Pathogen Informatics"/>
        </authorList>
    </citation>
    <scope>NUCLEOTIDE SEQUENCE [LARGE SCALE GENOMIC DNA]</scope>
    <source>
        <strain evidence="1 2">NCTC10596</strain>
    </source>
</reference>
<organism evidence="1 2">
    <name type="scientific">Eikenella corrodens</name>
    <dbReference type="NCBI Taxonomy" id="539"/>
    <lineage>
        <taxon>Bacteria</taxon>
        <taxon>Pseudomonadati</taxon>
        <taxon>Pseudomonadota</taxon>
        <taxon>Betaproteobacteria</taxon>
        <taxon>Neisseriales</taxon>
        <taxon>Neisseriaceae</taxon>
        <taxon>Eikenella</taxon>
    </lineage>
</organism>